<evidence type="ECO:0000313" key="3">
    <source>
        <dbReference type="Proteomes" id="UP001205601"/>
    </source>
</evidence>
<dbReference type="EMBL" id="JAOCQF010000001">
    <property type="protein sequence ID" value="MCT8328952.1"/>
    <property type="molecule type" value="Genomic_DNA"/>
</dbReference>
<keyword evidence="3" id="KW-1185">Reference proteome</keyword>
<dbReference type="InterPro" id="IPR009030">
    <property type="entry name" value="Growth_fac_rcpt_cys_sf"/>
</dbReference>
<reference evidence="3" key="1">
    <citation type="submission" date="2023-07" db="EMBL/GenBank/DDBJ databases">
        <title>Defluviimonas sediminis sp. nov., isolated from mangrove sediment.</title>
        <authorList>
            <person name="Liu L."/>
            <person name="Li J."/>
            <person name="Huang Y."/>
            <person name="Pan J."/>
            <person name="Li M."/>
        </authorList>
    </citation>
    <scope>NUCLEOTIDE SEQUENCE [LARGE SCALE GENOMIC DNA]</scope>
    <source>
        <strain evidence="3">FT324</strain>
    </source>
</reference>
<gene>
    <name evidence="2" type="ORF">N5I32_05415</name>
</gene>
<proteinExistence type="predicted"/>
<evidence type="ECO:0008006" key="4">
    <source>
        <dbReference type="Google" id="ProtNLM"/>
    </source>
</evidence>
<dbReference type="SUPFAM" id="SSF57184">
    <property type="entry name" value="Growth factor receptor domain"/>
    <property type="match status" value="1"/>
</dbReference>
<accession>A0ABT2NJ66</accession>
<dbReference type="Gene3D" id="2.10.25.10">
    <property type="entry name" value="Laminin"/>
    <property type="match status" value="7"/>
</dbReference>
<feature type="region of interest" description="Disordered" evidence="1">
    <location>
        <begin position="53"/>
        <end position="76"/>
    </location>
</feature>
<protein>
    <recommendedName>
        <fullName evidence="4">MSP1 EGF domain 1</fullName>
    </recommendedName>
</protein>
<evidence type="ECO:0000256" key="1">
    <source>
        <dbReference type="SAM" id="MobiDB-lite"/>
    </source>
</evidence>
<sequence length="334" mass="36014">MTGITPPKFPQEFPIQVAENEGMPSRSNFKGSPPPAARTRRLTGTLTLGLSKTRAAADGLRSAKEEPMRHHKESTRHPLARLIARKAVVAGVIASMALPVFAQDGTGPLPGNAEARSYGGGWNCALGFRVTGGECVAIDIPENAYATGRSYGSGWVCRRGYEEVGGTACEAIPVPENAFLRSSGHDWQCDRGYRQERETCVPIVLPDNAYLTDETSGSGWTCERGFTASSDTCVPIAVPENGYLTNADYGDAWACERGFFEIDGRCDPVALPANAYLDQESYGPGWRCERGFEAVDDACVAIDLPANAHLDRLGNRWSCDRGFQLADGECVIGR</sequence>
<feature type="region of interest" description="Disordered" evidence="1">
    <location>
        <begin position="20"/>
        <end position="41"/>
    </location>
</feature>
<dbReference type="Proteomes" id="UP001205601">
    <property type="component" value="Unassembled WGS sequence"/>
</dbReference>
<comment type="caution">
    <text evidence="2">The sequence shown here is derived from an EMBL/GenBank/DDBJ whole genome shotgun (WGS) entry which is preliminary data.</text>
</comment>
<evidence type="ECO:0000313" key="2">
    <source>
        <dbReference type="EMBL" id="MCT8328952.1"/>
    </source>
</evidence>
<name>A0ABT2NJ66_9RHOB</name>
<organism evidence="2 3">
    <name type="scientific">Albidovulum sediminis</name>
    <dbReference type="NCBI Taxonomy" id="3066345"/>
    <lineage>
        <taxon>Bacteria</taxon>
        <taxon>Pseudomonadati</taxon>
        <taxon>Pseudomonadota</taxon>
        <taxon>Alphaproteobacteria</taxon>
        <taxon>Rhodobacterales</taxon>
        <taxon>Paracoccaceae</taxon>
        <taxon>Albidovulum</taxon>
    </lineage>
</organism>
<dbReference type="RefSeq" id="WP_261494379.1">
    <property type="nucleotide sequence ID" value="NZ_JAOCQF010000001.1"/>
</dbReference>